<dbReference type="PANTHER" id="PTHR42878">
    <property type="entry name" value="TWO-COMPONENT HISTIDINE KINASE"/>
    <property type="match status" value="1"/>
</dbReference>
<dbReference type="GO" id="GO:0030295">
    <property type="term" value="F:protein kinase activator activity"/>
    <property type="evidence" value="ECO:0007669"/>
    <property type="project" value="TreeGrafter"/>
</dbReference>
<dbReference type="OrthoDB" id="3272969at2"/>
<feature type="domain" description="Histidine kinase" evidence="17">
    <location>
        <begin position="451"/>
        <end position="671"/>
    </location>
</feature>
<dbReference type="InterPro" id="IPR036097">
    <property type="entry name" value="HisK_dim/P_sf"/>
</dbReference>
<dbReference type="Gene3D" id="3.30.450.20">
    <property type="entry name" value="PAS domain"/>
    <property type="match status" value="1"/>
</dbReference>
<proteinExistence type="predicted"/>
<evidence type="ECO:0000256" key="12">
    <source>
        <dbReference type="ARBA" id="ARBA00022989"/>
    </source>
</evidence>
<dbReference type="SMART" id="SM00388">
    <property type="entry name" value="HisKA"/>
    <property type="match status" value="1"/>
</dbReference>
<feature type="transmembrane region" description="Helical" evidence="16">
    <location>
        <begin position="185"/>
        <end position="215"/>
    </location>
</feature>
<protein>
    <recommendedName>
        <fullName evidence="15">Sensor-like histidine kinase SenX3</fullName>
        <ecNumber evidence="5">2.7.13.3</ecNumber>
    </recommendedName>
</protein>
<dbReference type="Gene3D" id="1.10.287.130">
    <property type="match status" value="1"/>
</dbReference>
<feature type="domain" description="PAS" evidence="18">
    <location>
        <begin position="292"/>
        <end position="350"/>
    </location>
</feature>
<dbReference type="Pfam" id="PF00512">
    <property type="entry name" value="HisKA"/>
    <property type="match status" value="1"/>
</dbReference>
<dbReference type="PANTHER" id="PTHR42878:SF7">
    <property type="entry name" value="SENSOR HISTIDINE KINASE GLRK"/>
    <property type="match status" value="1"/>
</dbReference>
<evidence type="ECO:0000259" key="19">
    <source>
        <dbReference type="PROSITE" id="PS50113"/>
    </source>
</evidence>
<dbReference type="GO" id="GO:0005886">
    <property type="term" value="C:plasma membrane"/>
    <property type="evidence" value="ECO:0007669"/>
    <property type="project" value="UniProtKB-SubCell"/>
</dbReference>
<dbReference type="RefSeq" id="WP_091727458.1">
    <property type="nucleotide sequence ID" value="NZ_LT629757.1"/>
</dbReference>
<dbReference type="PROSITE" id="PS50109">
    <property type="entry name" value="HIS_KIN"/>
    <property type="match status" value="1"/>
</dbReference>
<evidence type="ECO:0000256" key="13">
    <source>
        <dbReference type="ARBA" id="ARBA00023012"/>
    </source>
</evidence>
<dbReference type="InterPro" id="IPR004358">
    <property type="entry name" value="Sig_transdc_His_kin-like_C"/>
</dbReference>
<accession>A0A1H1Q3N2</accession>
<dbReference type="CDD" id="cd00130">
    <property type="entry name" value="PAS"/>
    <property type="match status" value="1"/>
</dbReference>
<evidence type="ECO:0000256" key="6">
    <source>
        <dbReference type="ARBA" id="ARBA00022553"/>
    </source>
</evidence>
<comment type="cofactor">
    <cofactor evidence="2">
        <name>a divalent metal cation</name>
        <dbReference type="ChEBI" id="CHEBI:60240"/>
    </cofactor>
</comment>
<keyword evidence="21" id="KW-1185">Reference proteome</keyword>
<dbReference type="PROSITE" id="PS50113">
    <property type="entry name" value="PAC"/>
    <property type="match status" value="1"/>
</dbReference>
<comment type="catalytic activity">
    <reaction evidence="1">
        <text>ATP + protein L-histidine = ADP + protein N-phospho-L-histidine.</text>
        <dbReference type="EC" id="2.7.13.3"/>
    </reaction>
</comment>
<dbReference type="SMART" id="SM00387">
    <property type="entry name" value="HATPase_c"/>
    <property type="match status" value="1"/>
</dbReference>
<dbReference type="FunFam" id="1.10.287.130:FF:000001">
    <property type="entry name" value="Two-component sensor histidine kinase"/>
    <property type="match status" value="1"/>
</dbReference>
<keyword evidence="13" id="KW-0902">Two-component regulatory system</keyword>
<keyword evidence="11" id="KW-0067">ATP-binding</keyword>
<dbReference type="InterPro" id="IPR000700">
    <property type="entry name" value="PAS-assoc_C"/>
</dbReference>
<feature type="transmembrane region" description="Helical" evidence="16">
    <location>
        <begin position="75"/>
        <end position="96"/>
    </location>
</feature>
<dbReference type="CDD" id="cd00075">
    <property type="entry name" value="HATPase"/>
    <property type="match status" value="1"/>
</dbReference>
<feature type="transmembrane region" description="Helical" evidence="16">
    <location>
        <begin position="142"/>
        <end position="165"/>
    </location>
</feature>
<keyword evidence="8 16" id="KW-0812">Transmembrane</keyword>
<dbReference type="EC" id="2.7.13.3" evidence="5"/>
<evidence type="ECO:0000256" key="15">
    <source>
        <dbReference type="ARBA" id="ARBA00039401"/>
    </source>
</evidence>
<dbReference type="Pfam" id="PF00989">
    <property type="entry name" value="PAS"/>
    <property type="match status" value="1"/>
</dbReference>
<dbReference type="SUPFAM" id="SSF55874">
    <property type="entry name" value="ATPase domain of HSP90 chaperone/DNA topoisomerase II/histidine kinase"/>
    <property type="match status" value="1"/>
</dbReference>
<evidence type="ECO:0000256" key="8">
    <source>
        <dbReference type="ARBA" id="ARBA00022692"/>
    </source>
</evidence>
<evidence type="ECO:0000256" key="3">
    <source>
        <dbReference type="ARBA" id="ARBA00004141"/>
    </source>
</evidence>
<keyword evidence="14 16" id="KW-0472">Membrane</keyword>
<reference evidence="21" key="1">
    <citation type="submission" date="2016-10" db="EMBL/GenBank/DDBJ databases">
        <authorList>
            <person name="Varghese N."/>
            <person name="Submissions S."/>
        </authorList>
    </citation>
    <scope>NUCLEOTIDE SEQUENCE [LARGE SCALE GENOMIC DNA]</scope>
    <source>
        <strain evidence="21">DSM 22127</strain>
    </source>
</reference>
<dbReference type="InterPro" id="IPR036890">
    <property type="entry name" value="HATPase_C_sf"/>
</dbReference>
<dbReference type="STRING" id="642780.SAMN04488570_1307"/>
<dbReference type="PROSITE" id="PS50112">
    <property type="entry name" value="PAS"/>
    <property type="match status" value="1"/>
</dbReference>
<evidence type="ECO:0000256" key="4">
    <source>
        <dbReference type="ARBA" id="ARBA00004236"/>
    </source>
</evidence>
<keyword evidence="9" id="KW-0547">Nucleotide-binding</keyword>
<dbReference type="SUPFAM" id="SSF47384">
    <property type="entry name" value="Homodimeric domain of signal transducing histidine kinase"/>
    <property type="match status" value="1"/>
</dbReference>
<keyword evidence="10" id="KW-0418">Kinase</keyword>
<keyword evidence="7" id="KW-0808">Transferase</keyword>
<dbReference type="GO" id="GO:0005509">
    <property type="term" value="F:calcium ion binding"/>
    <property type="evidence" value="ECO:0007669"/>
    <property type="project" value="UniProtKB-ARBA"/>
</dbReference>
<evidence type="ECO:0000256" key="10">
    <source>
        <dbReference type="ARBA" id="ARBA00022777"/>
    </source>
</evidence>
<feature type="transmembrane region" description="Helical" evidence="16">
    <location>
        <begin position="259"/>
        <end position="279"/>
    </location>
</feature>
<feature type="domain" description="PAC" evidence="19">
    <location>
        <begin position="374"/>
        <end position="426"/>
    </location>
</feature>
<organism evidence="20 21">
    <name type="scientific">Nocardioides scoriae</name>
    <dbReference type="NCBI Taxonomy" id="642780"/>
    <lineage>
        <taxon>Bacteria</taxon>
        <taxon>Bacillati</taxon>
        <taxon>Actinomycetota</taxon>
        <taxon>Actinomycetes</taxon>
        <taxon>Propionibacteriales</taxon>
        <taxon>Nocardioidaceae</taxon>
        <taxon>Nocardioides</taxon>
    </lineage>
</organism>
<dbReference type="GO" id="GO:0005524">
    <property type="term" value="F:ATP binding"/>
    <property type="evidence" value="ECO:0007669"/>
    <property type="project" value="UniProtKB-KW"/>
</dbReference>
<dbReference type="SUPFAM" id="SSF55785">
    <property type="entry name" value="PYP-like sensor domain (PAS domain)"/>
    <property type="match status" value="1"/>
</dbReference>
<dbReference type="InterPro" id="IPR005467">
    <property type="entry name" value="His_kinase_dom"/>
</dbReference>
<dbReference type="InterPro" id="IPR050351">
    <property type="entry name" value="BphY/WalK/GraS-like"/>
</dbReference>
<dbReference type="GO" id="GO:0007234">
    <property type="term" value="P:osmosensory signaling via phosphorelay pathway"/>
    <property type="evidence" value="ECO:0007669"/>
    <property type="project" value="TreeGrafter"/>
</dbReference>
<evidence type="ECO:0000256" key="16">
    <source>
        <dbReference type="SAM" id="Phobius"/>
    </source>
</evidence>
<dbReference type="InterPro" id="IPR003661">
    <property type="entry name" value="HisK_dim/P_dom"/>
</dbReference>
<keyword evidence="12 16" id="KW-1133">Transmembrane helix</keyword>
<dbReference type="InterPro" id="IPR035965">
    <property type="entry name" value="PAS-like_dom_sf"/>
</dbReference>
<dbReference type="InterPro" id="IPR003594">
    <property type="entry name" value="HATPase_dom"/>
</dbReference>
<feature type="transmembrane region" description="Helical" evidence="16">
    <location>
        <begin position="222"/>
        <end position="239"/>
    </location>
</feature>
<dbReference type="EMBL" id="LT629757">
    <property type="protein sequence ID" value="SDS17974.1"/>
    <property type="molecule type" value="Genomic_DNA"/>
</dbReference>
<dbReference type="GO" id="GO:0006355">
    <property type="term" value="P:regulation of DNA-templated transcription"/>
    <property type="evidence" value="ECO:0007669"/>
    <property type="project" value="InterPro"/>
</dbReference>
<dbReference type="PRINTS" id="PR00344">
    <property type="entry name" value="BCTRLSENSOR"/>
</dbReference>
<evidence type="ECO:0000256" key="1">
    <source>
        <dbReference type="ARBA" id="ARBA00000085"/>
    </source>
</evidence>
<keyword evidence="6" id="KW-0597">Phosphoprotein</keyword>
<dbReference type="NCBIfam" id="TIGR00229">
    <property type="entry name" value="sensory_box"/>
    <property type="match status" value="1"/>
</dbReference>
<feature type="transmembrane region" description="Helical" evidence="16">
    <location>
        <begin position="116"/>
        <end position="135"/>
    </location>
</feature>
<evidence type="ECO:0000256" key="9">
    <source>
        <dbReference type="ARBA" id="ARBA00022741"/>
    </source>
</evidence>
<sequence>MDLRVWASRLALLLVAVVLLANPARLPMAYAAWPALGLVVALLLHLPARLRLRAALLVVLVSAPAIAIGYDAPVVLGLAGALALVAPAVLVARWLLPDPADQDPGPPPVDSARFLAVTFAGALVNLPLPVGAALAQDGAAAAASMALVSLLGAQSALLVVLPLFVRTSDRPASGSRTELALQRLLVVAVVVGVFVPRSTLGLAFLVPPVLVWAAVRARQREAHVQLFLVSTASYAWSVAGRGPYAPGSVGDLSPSLEAALLYLYVLALCFCSVPLAHVVDRLSTVTRQAVGASSAVEQMLDSATGTMFVAVDGAGLITHFNTGAQQTLGLAAEEAVGRSPVVFMPPDEIERQAAHFGTEPDPTRVMLAQLETGERRPWHLQRADGSRRTVSLGVSRITEPSGRVGGHIFTGEDITERLRAEQAMRTALEREHESVKRLEEVDRVKQELVSNVSHELRTPITSIAGYAELLADRSLGDLAHPQLDAVQRIERNTLRLQGLVEDLLTLSRAEAGRLQLDRSPVDLRRVVGGAWEIFEEQLRQRDLRAALRLPSGPVTVLGDADALERVVTNLVSNAVKFTPDGGEVEVTVSQRENGAALLVVRDTGMGIALPDQEQLFTRFFRSAAATDAAIQGTGLGLSIVHAIVSHHGGQVSIRSRPGQGTRVHVELPATT</sequence>
<evidence type="ECO:0000256" key="7">
    <source>
        <dbReference type="ARBA" id="ARBA00022679"/>
    </source>
</evidence>
<dbReference type="GO" id="GO:0000155">
    <property type="term" value="F:phosphorelay sensor kinase activity"/>
    <property type="evidence" value="ECO:0007669"/>
    <property type="project" value="InterPro"/>
</dbReference>
<evidence type="ECO:0000313" key="20">
    <source>
        <dbReference type="EMBL" id="SDS17974.1"/>
    </source>
</evidence>
<name>A0A1H1Q3N2_9ACTN</name>
<dbReference type="Pfam" id="PF02518">
    <property type="entry name" value="HATPase_c"/>
    <property type="match status" value="1"/>
</dbReference>
<dbReference type="GO" id="GO:0000156">
    <property type="term" value="F:phosphorelay response regulator activity"/>
    <property type="evidence" value="ECO:0007669"/>
    <property type="project" value="TreeGrafter"/>
</dbReference>
<dbReference type="SMART" id="SM00091">
    <property type="entry name" value="PAS"/>
    <property type="match status" value="1"/>
</dbReference>
<evidence type="ECO:0000259" key="18">
    <source>
        <dbReference type="PROSITE" id="PS50112"/>
    </source>
</evidence>
<evidence type="ECO:0000256" key="2">
    <source>
        <dbReference type="ARBA" id="ARBA00001968"/>
    </source>
</evidence>
<evidence type="ECO:0000256" key="11">
    <source>
        <dbReference type="ARBA" id="ARBA00022840"/>
    </source>
</evidence>
<dbReference type="CDD" id="cd00082">
    <property type="entry name" value="HisKA"/>
    <property type="match status" value="1"/>
</dbReference>
<dbReference type="Gene3D" id="3.30.565.10">
    <property type="entry name" value="Histidine kinase-like ATPase, C-terminal domain"/>
    <property type="match status" value="1"/>
</dbReference>
<evidence type="ECO:0000256" key="5">
    <source>
        <dbReference type="ARBA" id="ARBA00012438"/>
    </source>
</evidence>
<dbReference type="Proteomes" id="UP000198859">
    <property type="component" value="Chromosome I"/>
</dbReference>
<gene>
    <name evidence="20" type="ORF">SAMN04488570_1307</name>
</gene>
<dbReference type="FunFam" id="3.30.565.10:FF:000006">
    <property type="entry name" value="Sensor histidine kinase WalK"/>
    <property type="match status" value="1"/>
</dbReference>
<dbReference type="InterPro" id="IPR013767">
    <property type="entry name" value="PAS_fold"/>
</dbReference>
<feature type="transmembrane region" description="Helical" evidence="16">
    <location>
        <begin position="50"/>
        <end position="68"/>
    </location>
</feature>
<evidence type="ECO:0000259" key="17">
    <source>
        <dbReference type="PROSITE" id="PS50109"/>
    </source>
</evidence>
<evidence type="ECO:0000256" key="14">
    <source>
        <dbReference type="ARBA" id="ARBA00023136"/>
    </source>
</evidence>
<comment type="subcellular location">
    <subcellularLocation>
        <location evidence="4">Cell membrane</location>
    </subcellularLocation>
    <subcellularLocation>
        <location evidence="3">Membrane</location>
        <topology evidence="3">Multi-pass membrane protein</topology>
    </subcellularLocation>
</comment>
<dbReference type="InterPro" id="IPR000014">
    <property type="entry name" value="PAS"/>
</dbReference>
<dbReference type="AlphaFoldDB" id="A0A1H1Q3N2"/>
<evidence type="ECO:0000313" key="21">
    <source>
        <dbReference type="Proteomes" id="UP000198859"/>
    </source>
</evidence>